<feature type="non-terminal residue" evidence="1">
    <location>
        <position position="100"/>
    </location>
</feature>
<comment type="caution">
    <text evidence="1">The sequence shown here is derived from an EMBL/GenBank/DDBJ whole genome shotgun (WGS) entry which is preliminary data.</text>
</comment>
<dbReference type="Proteomes" id="UP001159363">
    <property type="component" value="Chromosome 1"/>
</dbReference>
<reference evidence="1 2" key="1">
    <citation type="submission" date="2023-02" db="EMBL/GenBank/DDBJ databases">
        <title>LHISI_Scaffold_Assembly.</title>
        <authorList>
            <person name="Stuart O.P."/>
            <person name="Cleave R."/>
            <person name="Magrath M.J.L."/>
            <person name="Mikheyev A.S."/>
        </authorList>
    </citation>
    <scope>NUCLEOTIDE SEQUENCE [LARGE SCALE GENOMIC DNA]</scope>
    <source>
        <strain evidence="1">Daus_M_001</strain>
        <tissue evidence="1">Leg muscle</tissue>
    </source>
</reference>
<name>A0ABQ9IJJ3_9NEOP</name>
<keyword evidence="2" id="KW-1185">Reference proteome</keyword>
<protein>
    <submittedName>
        <fullName evidence="1">Uncharacterized protein</fullName>
    </submittedName>
</protein>
<evidence type="ECO:0000313" key="2">
    <source>
        <dbReference type="Proteomes" id="UP001159363"/>
    </source>
</evidence>
<sequence>MKQQDEPPESPVTDEVEIVRDLQALQRDIQPADITNEDLDDDQIISAVLQVDAEEDNTYNEDKGDSERLNHTTAKKVFELALKYIEQQQATSMGIMWAKK</sequence>
<dbReference type="EMBL" id="JARBHB010000001">
    <property type="protein sequence ID" value="KAJ8896365.1"/>
    <property type="molecule type" value="Genomic_DNA"/>
</dbReference>
<gene>
    <name evidence="1" type="ORF">PR048_001709</name>
</gene>
<evidence type="ECO:0000313" key="1">
    <source>
        <dbReference type="EMBL" id="KAJ8896365.1"/>
    </source>
</evidence>
<proteinExistence type="predicted"/>
<organism evidence="1 2">
    <name type="scientific">Dryococelus australis</name>
    <dbReference type="NCBI Taxonomy" id="614101"/>
    <lineage>
        <taxon>Eukaryota</taxon>
        <taxon>Metazoa</taxon>
        <taxon>Ecdysozoa</taxon>
        <taxon>Arthropoda</taxon>
        <taxon>Hexapoda</taxon>
        <taxon>Insecta</taxon>
        <taxon>Pterygota</taxon>
        <taxon>Neoptera</taxon>
        <taxon>Polyneoptera</taxon>
        <taxon>Phasmatodea</taxon>
        <taxon>Verophasmatodea</taxon>
        <taxon>Anareolatae</taxon>
        <taxon>Phasmatidae</taxon>
        <taxon>Eurycanthinae</taxon>
        <taxon>Dryococelus</taxon>
    </lineage>
</organism>
<accession>A0ABQ9IJJ3</accession>